<proteinExistence type="predicted"/>
<evidence type="ECO:0000256" key="4">
    <source>
        <dbReference type="ARBA" id="ARBA00023136"/>
    </source>
</evidence>
<dbReference type="PANTHER" id="PTHR43632:SF1">
    <property type="entry name" value="PERMEASE COMPONENT OF TUNGSTATE ABC TRANSPORTER"/>
    <property type="match status" value="1"/>
</dbReference>
<feature type="domain" description="ABC transmembrane type-1" evidence="6">
    <location>
        <begin position="8"/>
        <end position="202"/>
    </location>
</feature>
<feature type="transmembrane region" description="Helical" evidence="5">
    <location>
        <begin position="12"/>
        <end position="34"/>
    </location>
</feature>
<reference evidence="7 8" key="1">
    <citation type="journal article" date="2012" name="J. Bacteriol.">
        <title>Complete Genome Sequence of Desulfurococcus fermentans, a Hyperthermophilic Cellulolytic Crenarchaeon Isolated from a Freshwater Hot Spring in Kamchatka, Russia.</title>
        <authorList>
            <person name="Susanti D."/>
            <person name="Johnson E.F."/>
            <person name="Rodriguez J.R."/>
            <person name="Anderson I."/>
            <person name="Perevalova A.A."/>
            <person name="Kyrpides N."/>
            <person name="Lucas S."/>
            <person name="Han J."/>
            <person name="Lapidus A."/>
            <person name="Cheng J.F."/>
            <person name="Goodwin L."/>
            <person name="Pitluck S."/>
            <person name="Mavrommatis K."/>
            <person name="Peters L."/>
            <person name="Land M.L."/>
            <person name="Hauser L."/>
            <person name="Gopalan V."/>
            <person name="Chan P.P."/>
            <person name="Lowe T.M."/>
            <person name="Atomi H."/>
            <person name="Bonch-Osmolovskaya E.A."/>
            <person name="Woyke T."/>
            <person name="Mukhopadhyay B."/>
        </authorList>
    </citation>
    <scope>NUCLEOTIDE SEQUENCE [LARGE SCALE GENOMIC DNA]</scope>
    <source>
        <strain evidence="7 8">DSM 16532</strain>
    </source>
</reference>
<dbReference type="GO" id="GO:0055085">
    <property type="term" value="P:transmembrane transport"/>
    <property type="evidence" value="ECO:0007669"/>
    <property type="project" value="InterPro"/>
</dbReference>
<evidence type="ECO:0000313" key="8">
    <source>
        <dbReference type="Proteomes" id="UP000006175"/>
    </source>
</evidence>
<dbReference type="SUPFAM" id="SSF161098">
    <property type="entry name" value="MetI-like"/>
    <property type="match status" value="1"/>
</dbReference>
<dbReference type="InterPro" id="IPR000515">
    <property type="entry name" value="MetI-like"/>
</dbReference>
<keyword evidence="8" id="KW-1185">Reference proteome</keyword>
<sequence length="210" mass="22644">MSEVIDISIRSITISGLATLLSLSWSLPIAYLAVVKQRLRIIIPIAESLSGFPTVLIGLLLYMLLSRSGPLGFLHLLYTPSAIIIGQSILVTPLIIAIVYGHLKKIYEEIGELLLTLGARGRDIMLSMLTEASNRILASSMIAFSRALGELGVALMLGGNIAGETRVFSTAIALSVNIGEFENALNLGLILFIIETMLITAIRILQGLER</sequence>
<organism evidence="7 8">
    <name type="scientific">Desulfurococcus amylolyticus DSM 16532</name>
    <dbReference type="NCBI Taxonomy" id="768672"/>
    <lineage>
        <taxon>Archaea</taxon>
        <taxon>Thermoproteota</taxon>
        <taxon>Thermoprotei</taxon>
        <taxon>Desulfurococcales</taxon>
        <taxon>Desulfurococcaceae</taxon>
        <taxon>Desulfurococcus</taxon>
    </lineage>
</organism>
<dbReference type="Proteomes" id="UP000006175">
    <property type="component" value="Chromosome"/>
</dbReference>
<dbReference type="NCBIfam" id="NF038017">
    <property type="entry name" value="ABC_perm1"/>
    <property type="match status" value="1"/>
</dbReference>
<evidence type="ECO:0000256" key="1">
    <source>
        <dbReference type="ARBA" id="ARBA00004141"/>
    </source>
</evidence>
<evidence type="ECO:0000256" key="3">
    <source>
        <dbReference type="ARBA" id="ARBA00022989"/>
    </source>
</evidence>
<evidence type="ECO:0000256" key="5">
    <source>
        <dbReference type="SAM" id="Phobius"/>
    </source>
</evidence>
<keyword evidence="2 5" id="KW-0812">Transmembrane</keyword>
<feature type="transmembrane region" description="Helical" evidence="5">
    <location>
        <begin position="41"/>
        <end position="65"/>
    </location>
</feature>
<dbReference type="GeneID" id="13062492"/>
<comment type="subcellular location">
    <subcellularLocation>
        <location evidence="1">Membrane</location>
        <topology evidence="1">Multi-pass membrane protein</topology>
    </subcellularLocation>
</comment>
<dbReference type="HOGENOM" id="CLU_016047_14_2_2"/>
<dbReference type="KEGG" id="dfd:Desfe_0159"/>
<dbReference type="PANTHER" id="PTHR43632">
    <property type="entry name" value="PERMEASE COMPONENT OF TUNGSTATE ABC TRANSPORTER"/>
    <property type="match status" value="1"/>
</dbReference>
<dbReference type="RefSeq" id="WP_014766974.1">
    <property type="nucleotide sequence ID" value="NC_018001.1"/>
</dbReference>
<keyword evidence="3 5" id="KW-1133">Transmembrane helix</keyword>
<name>I3XQ46_DESAM</name>
<dbReference type="Gene3D" id="1.10.3720.10">
    <property type="entry name" value="MetI-like"/>
    <property type="match status" value="1"/>
</dbReference>
<feature type="transmembrane region" description="Helical" evidence="5">
    <location>
        <begin position="77"/>
        <end position="100"/>
    </location>
</feature>
<keyword evidence="4 5" id="KW-0472">Membrane</keyword>
<evidence type="ECO:0000313" key="7">
    <source>
        <dbReference type="EMBL" id="AFL66070.1"/>
    </source>
</evidence>
<accession>I3XQ46</accession>
<protein>
    <submittedName>
        <fullName evidence="7">ABC-type tungstate transport system, periplasmic component, TupA</fullName>
    </submittedName>
</protein>
<gene>
    <name evidence="7" type="ORF">Desfe_0159</name>
</gene>
<dbReference type="PROSITE" id="PS50928">
    <property type="entry name" value="ABC_TM1"/>
    <property type="match status" value="1"/>
</dbReference>
<dbReference type="GO" id="GO:0016020">
    <property type="term" value="C:membrane"/>
    <property type="evidence" value="ECO:0007669"/>
    <property type="project" value="UniProtKB-SubCell"/>
</dbReference>
<feature type="transmembrane region" description="Helical" evidence="5">
    <location>
        <begin position="184"/>
        <end position="205"/>
    </location>
</feature>
<evidence type="ECO:0000259" key="6">
    <source>
        <dbReference type="PROSITE" id="PS50928"/>
    </source>
</evidence>
<dbReference type="InterPro" id="IPR049783">
    <property type="entry name" value="ABC_perm_TupB-like"/>
</dbReference>
<dbReference type="EMBL" id="CP003321">
    <property type="protein sequence ID" value="AFL66070.1"/>
    <property type="molecule type" value="Genomic_DNA"/>
</dbReference>
<dbReference type="eggNOG" id="arCOG00166">
    <property type="taxonomic scope" value="Archaea"/>
</dbReference>
<evidence type="ECO:0000256" key="2">
    <source>
        <dbReference type="ARBA" id="ARBA00022692"/>
    </source>
</evidence>
<dbReference type="InterPro" id="IPR035906">
    <property type="entry name" value="MetI-like_sf"/>
</dbReference>
<dbReference type="OrthoDB" id="94632at2157"/>
<dbReference type="AlphaFoldDB" id="I3XQ46"/>